<organism evidence="2 3">
    <name type="scientific">Baia soyae</name>
    <dbReference type="NCBI Taxonomy" id="1544746"/>
    <lineage>
        <taxon>Bacteria</taxon>
        <taxon>Bacillati</taxon>
        <taxon>Bacillota</taxon>
        <taxon>Bacilli</taxon>
        <taxon>Bacillales</taxon>
        <taxon>Thermoactinomycetaceae</taxon>
        <taxon>Baia</taxon>
    </lineage>
</organism>
<keyword evidence="1" id="KW-1133">Transmembrane helix</keyword>
<gene>
    <name evidence="2" type="ORF">EDD57_11430</name>
</gene>
<accession>A0A4R2S1H1</accession>
<keyword evidence="1" id="KW-0472">Membrane</keyword>
<proteinExistence type="predicted"/>
<dbReference type="RefSeq" id="WP_131848605.1">
    <property type="nucleotide sequence ID" value="NZ_SLXV01000014.1"/>
</dbReference>
<protein>
    <submittedName>
        <fullName evidence="2">Uncharacterized protein</fullName>
    </submittedName>
</protein>
<evidence type="ECO:0000256" key="1">
    <source>
        <dbReference type="SAM" id="Phobius"/>
    </source>
</evidence>
<keyword evidence="1" id="KW-0812">Transmembrane</keyword>
<dbReference type="EMBL" id="SLXV01000014">
    <property type="protein sequence ID" value="TCP69047.1"/>
    <property type="molecule type" value="Genomic_DNA"/>
</dbReference>
<dbReference type="AlphaFoldDB" id="A0A4R2S1H1"/>
<reference evidence="2 3" key="1">
    <citation type="submission" date="2019-03" db="EMBL/GenBank/DDBJ databases">
        <title>Genomic Encyclopedia of Type Strains, Phase IV (KMG-IV): sequencing the most valuable type-strain genomes for metagenomic binning, comparative biology and taxonomic classification.</title>
        <authorList>
            <person name="Goeker M."/>
        </authorList>
    </citation>
    <scope>NUCLEOTIDE SEQUENCE [LARGE SCALE GENOMIC DNA]</scope>
    <source>
        <strain evidence="2 3">DSM 46831</strain>
    </source>
</reference>
<dbReference type="Proteomes" id="UP000294746">
    <property type="component" value="Unassembled WGS sequence"/>
</dbReference>
<sequence length="77" mass="8684">MFFLLLGLNVSFLLSGIIALCSGEFKYGAILLGMGILGFGFMVWYYQRKKKNSKHSWNDVPDCLLECAPTPDCECIR</sequence>
<evidence type="ECO:0000313" key="3">
    <source>
        <dbReference type="Proteomes" id="UP000294746"/>
    </source>
</evidence>
<comment type="caution">
    <text evidence="2">The sequence shown here is derived from an EMBL/GenBank/DDBJ whole genome shotgun (WGS) entry which is preliminary data.</text>
</comment>
<feature type="transmembrane region" description="Helical" evidence="1">
    <location>
        <begin position="29"/>
        <end position="46"/>
    </location>
</feature>
<evidence type="ECO:0000313" key="2">
    <source>
        <dbReference type="EMBL" id="TCP69047.1"/>
    </source>
</evidence>
<keyword evidence="3" id="KW-1185">Reference proteome</keyword>
<name>A0A4R2S1H1_9BACL</name>